<organism evidence="3 4">
    <name type="scientific">Botrytis hyacinthi</name>
    <dbReference type="NCBI Taxonomy" id="278943"/>
    <lineage>
        <taxon>Eukaryota</taxon>
        <taxon>Fungi</taxon>
        <taxon>Dikarya</taxon>
        <taxon>Ascomycota</taxon>
        <taxon>Pezizomycotina</taxon>
        <taxon>Leotiomycetes</taxon>
        <taxon>Helotiales</taxon>
        <taxon>Sclerotiniaceae</taxon>
        <taxon>Botrytis</taxon>
    </lineage>
</organism>
<name>A0A4Z1GIP9_9HELO</name>
<evidence type="ECO:0000313" key="3">
    <source>
        <dbReference type="EMBL" id="TGO36814.1"/>
    </source>
</evidence>
<sequence length="247" mass="26508">MIPKHLTKIIILFILVAFAPATVIGSSSSQESPKSVSFFSTGITTIPVFERPSGFFGDTSAQLATYTTSTQIAGSTYTGIFAGCCFLLSTEAGSCQDNPSCRPAYVTKTVSYYFKNSGPEAPSRTDPSSIIGNSTKTPAPGSSSGNGMAEVQPVQLEQAVLTFVPFFHPARVPLLGHLRPLPIPKSCLVAAFGAMEFQDYARLNPPASHRQELQQRKPQSRFQALPYPQLQTIVQAQVIVQDGGAWS</sequence>
<dbReference type="EMBL" id="PQXK01000114">
    <property type="protein sequence ID" value="TGO36814.1"/>
    <property type="molecule type" value="Genomic_DNA"/>
</dbReference>
<reference evidence="3 4" key="1">
    <citation type="submission" date="2017-12" db="EMBL/GenBank/DDBJ databases">
        <title>Comparative genomics of Botrytis spp.</title>
        <authorList>
            <person name="Valero-Jimenez C.A."/>
            <person name="Tapia P."/>
            <person name="Veloso J."/>
            <person name="Silva-Moreno E."/>
            <person name="Staats M."/>
            <person name="Valdes J.H."/>
            <person name="Van Kan J.A.L."/>
        </authorList>
    </citation>
    <scope>NUCLEOTIDE SEQUENCE [LARGE SCALE GENOMIC DNA]</scope>
    <source>
        <strain evidence="3 4">Bh0001</strain>
    </source>
</reference>
<dbReference type="Proteomes" id="UP000297814">
    <property type="component" value="Unassembled WGS sequence"/>
</dbReference>
<evidence type="ECO:0000313" key="4">
    <source>
        <dbReference type="Proteomes" id="UP000297814"/>
    </source>
</evidence>
<comment type="caution">
    <text evidence="3">The sequence shown here is derived from an EMBL/GenBank/DDBJ whole genome shotgun (WGS) entry which is preliminary data.</text>
</comment>
<feature type="signal peptide" evidence="2">
    <location>
        <begin position="1"/>
        <end position="21"/>
    </location>
</feature>
<keyword evidence="4" id="KW-1185">Reference proteome</keyword>
<keyword evidence="2" id="KW-0732">Signal</keyword>
<gene>
    <name evidence="3" type="ORF">BHYA_0114g00280</name>
</gene>
<protein>
    <submittedName>
        <fullName evidence="3">Uncharacterized protein</fullName>
    </submittedName>
</protein>
<feature type="compositionally biased region" description="Polar residues" evidence="1">
    <location>
        <begin position="125"/>
        <end position="146"/>
    </location>
</feature>
<evidence type="ECO:0000256" key="1">
    <source>
        <dbReference type="SAM" id="MobiDB-lite"/>
    </source>
</evidence>
<evidence type="ECO:0000256" key="2">
    <source>
        <dbReference type="SAM" id="SignalP"/>
    </source>
</evidence>
<accession>A0A4Z1GIP9</accession>
<proteinExistence type="predicted"/>
<feature type="chain" id="PRO_5021431483" evidence="2">
    <location>
        <begin position="22"/>
        <end position="247"/>
    </location>
</feature>
<dbReference type="AlphaFoldDB" id="A0A4Z1GIP9"/>
<feature type="region of interest" description="Disordered" evidence="1">
    <location>
        <begin position="118"/>
        <end position="149"/>
    </location>
</feature>